<dbReference type="AlphaFoldDB" id="A0A562R5Q2"/>
<accession>A0A562R5Q2</accession>
<feature type="transmembrane region" description="Helical" evidence="1">
    <location>
        <begin position="68"/>
        <end position="91"/>
    </location>
</feature>
<dbReference type="RefSeq" id="WP_229474509.1">
    <property type="nucleotide sequence ID" value="NZ_VLLB01000005.1"/>
</dbReference>
<gene>
    <name evidence="2" type="ORF">IP91_03165</name>
</gene>
<evidence type="ECO:0000313" key="3">
    <source>
        <dbReference type="Proteomes" id="UP000318431"/>
    </source>
</evidence>
<reference evidence="2 3" key="1">
    <citation type="journal article" date="2015" name="Stand. Genomic Sci.">
        <title>Genomic Encyclopedia of Bacterial and Archaeal Type Strains, Phase III: the genomes of soil and plant-associated and newly described type strains.</title>
        <authorList>
            <person name="Whitman W.B."/>
            <person name="Woyke T."/>
            <person name="Klenk H.P."/>
            <person name="Zhou Y."/>
            <person name="Lilburn T.G."/>
            <person name="Beck B.J."/>
            <person name="De Vos P."/>
            <person name="Vandamme P."/>
            <person name="Eisen J.A."/>
            <person name="Garrity G."/>
            <person name="Hugenholtz P."/>
            <person name="Kyrpides N.C."/>
        </authorList>
    </citation>
    <scope>NUCLEOTIDE SEQUENCE [LARGE SCALE GENOMIC DNA]</scope>
    <source>
        <strain evidence="2 3">CGMCC 1.10822</strain>
    </source>
</reference>
<evidence type="ECO:0000313" key="2">
    <source>
        <dbReference type="EMBL" id="TWI64395.1"/>
    </source>
</evidence>
<keyword evidence="3" id="KW-1185">Reference proteome</keyword>
<dbReference type="Proteomes" id="UP000318431">
    <property type="component" value="Unassembled WGS sequence"/>
</dbReference>
<proteinExistence type="predicted"/>
<sequence length="299" mass="29917">MITSGNTVGTSGIAAAELSAAAPASATSWGAIIAGALAAAALSFILIILGLGLGLSSVSPYSYNDAPLGTAAIVWLAFTQLAAAGIGGYMAGRLRTRWAGVHTDEVYFRDTAHGLLAWAVATLLTVALLAGGVRAALSGAIDAGTAVAGATAAGATAAGKAASNGDAGQGVASYYGDMLLRGDGTAAAGDDGTRAEVNRIVTAALQGNALPPDDRQYLATIVAKRTGIAQQDAERRVDDVYNRTTKAVADAKAKAKAAAEEARKAAAHSALWMFVALLLGAFVASLAATFGGRLRDRIN</sequence>
<name>A0A562R5Q2_9BURK</name>
<protein>
    <recommendedName>
        <fullName evidence="4">Transmembrane protein</fullName>
    </recommendedName>
</protein>
<keyword evidence="1" id="KW-1133">Transmembrane helix</keyword>
<feature type="transmembrane region" description="Helical" evidence="1">
    <location>
        <begin position="111"/>
        <end position="130"/>
    </location>
</feature>
<keyword evidence="1" id="KW-0472">Membrane</keyword>
<evidence type="ECO:0000256" key="1">
    <source>
        <dbReference type="SAM" id="Phobius"/>
    </source>
</evidence>
<organism evidence="2 3">
    <name type="scientific">Pseudoduganella lurida</name>
    <dbReference type="NCBI Taxonomy" id="1036180"/>
    <lineage>
        <taxon>Bacteria</taxon>
        <taxon>Pseudomonadati</taxon>
        <taxon>Pseudomonadota</taxon>
        <taxon>Betaproteobacteria</taxon>
        <taxon>Burkholderiales</taxon>
        <taxon>Oxalobacteraceae</taxon>
        <taxon>Telluria group</taxon>
        <taxon>Pseudoduganella</taxon>
    </lineage>
</organism>
<comment type="caution">
    <text evidence="2">The sequence shown here is derived from an EMBL/GenBank/DDBJ whole genome shotgun (WGS) entry which is preliminary data.</text>
</comment>
<keyword evidence="1" id="KW-0812">Transmembrane</keyword>
<dbReference type="EMBL" id="VLLB01000005">
    <property type="protein sequence ID" value="TWI64395.1"/>
    <property type="molecule type" value="Genomic_DNA"/>
</dbReference>
<evidence type="ECO:0008006" key="4">
    <source>
        <dbReference type="Google" id="ProtNLM"/>
    </source>
</evidence>
<feature type="transmembrane region" description="Helical" evidence="1">
    <location>
        <begin position="29"/>
        <end position="56"/>
    </location>
</feature>
<feature type="transmembrane region" description="Helical" evidence="1">
    <location>
        <begin position="270"/>
        <end position="290"/>
    </location>
</feature>